<reference evidence="2 3" key="1">
    <citation type="submission" date="2021-02" db="EMBL/GenBank/DDBJ databases">
        <title>Paenibacillus tianjinensis sp. nov.</title>
        <authorList>
            <person name="Liu H."/>
        </authorList>
    </citation>
    <scope>NUCLEOTIDE SEQUENCE [LARGE SCALE GENOMIC DNA]</scope>
    <source>
        <strain evidence="2 3">TB2019</strain>
    </source>
</reference>
<gene>
    <name evidence="2" type="ORF">JRJ22_12515</name>
</gene>
<dbReference type="InterPro" id="IPR025372">
    <property type="entry name" value="DUF4362"/>
</dbReference>
<organism evidence="2 3">
    <name type="scientific">Paenibacillus tianjinensis</name>
    <dbReference type="NCBI Taxonomy" id="2810347"/>
    <lineage>
        <taxon>Bacteria</taxon>
        <taxon>Bacillati</taxon>
        <taxon>Bacillota</taxon>
        <taxon>Bacilli</taxon>
        <taxon>Bacillales</taxon>
        <taxon>Paenibacillaceae</taxon>
        <taxon>Paenibacillus</taxon>
    </lineage>
</organism>
<feature type="signal peptide" evidence="1">
    <location>
        <begin position="1"/>
        <end position="19"/>
    </location>
</feature>
<name>A0ABX7LGU2_9BACL</name>
<dbReference type="Pfam" id="PF14275">
    <property type="entry name" value="DUF4362"/>
    <property type="match status" value="1"/>
</dbReference>
<dbReference type="Proteomes" id="UP000663452">
    <property type="component" value="Chromosome"/>
</dbReference>
<evidence type="ECO:0000256" key="1">
    <source>
        <dbReference type="SAM" id="SignalP"/>
    </source>
</evidence>
<dbReference type="EMBL" id="CP070969">
    <property type="protein sequence ID" value="QSF47315.1"/>
    <property type="molecule type" value="Genomic_DNA"/>
</dbReference>
<keyword evidence="3" id="KW-1185">Reference proteome</keyword>
<proteinExistence type="predicted"/>
<evidence type="ECO:0000313" key="2">
    <source>
        <dbReference type="EMBL" id="QSF47315.1"/>
    </source>
</evidence>
<accession>A0ABX7LGU2</accession>
<dbReference type="PROSITE" id="PS51257">
    <property type="entry name" value="PROKAR_LIPOPROTEIN"/>
    <property type="match status" value="1"/>
</dbReference>
<dbReference type="RefSeq" id="WP_206104738.1">
    <property type="nucleotide sequence ID" value="NZ_CP070969.1"/>
</dbReference>
<protein>
    <submittedName>
        <fullName evidence="2">DUF4362 domain-containing protein</fullName>
    </submittedName>
</protein>
<keyword evidence="1" id="KW-0732">Signal</keyword>
<evidence type="ECO:0000313" key="3">
    <source>
        <dbReference type="Proteomes" id="UP000663452"/>
    </source>
</evidence>
<sequence length="140" mass="16029">MKMLRVCFLMMMLTLFAAACSKSMSSTEAVKKGYVVYGRMDVLNYELFEGFLDKVNSKDKAEVKFAIYTVEGDPIFHYLEYSNNKDTITYTYDSRQDENGKEEKVSTTCKAIKEVDGVYSLSDCDDAKIGQRFYATQKTE</sequence>
<feature type="chain" id="PRO_5045815989" evidence="1">
    <location>
        <begin position="20"/>
        <end position="140"/>
    </location>
</feature>